<dbReference type="AlphaFoldDB" id="A0A0S6U753"/>
<dbReference type="PANTHER" id="PTHR43847:SF1">
    <property type="entry name" value="BLL3993 PROTEIN"/>
    <property type="match status" value="1"/>
</dbReference>
<dbReference type="HOGENOM" id="CLU_065200_1_2_9"/>
<dbReference type="InterPro" id="IPR052527">
    <property type="entry name" value="Metal_cation-efflux_comp"/>
</dbReference>
<evidence type="ECO:0000256" key="5">
    <source>
        <dbReference type="SAM" id="Phobius"/>
    </source>
</evidence>
<accession>A0A0S6U753</accession>
<reference evidence="6" key="1">
    <citation type="submission" date="2013-10" db="EMBL/GenBank/DDBJ databases">
        <title>Draft genome sequence of Clostridium botulinum type B strain Osaka05.</title>
        <authorList>
            <person name="Sakaguchi Y."/>
            <person name="Hosomi K."/>
            <person name="Uchiyama J."/>
            <person name="Ogura Y."/>
            <person name="Sakaguchi M."/>
            <person name="Kohda T."/>
            <person name="Mukamoto M."/>
            <person name="Misawa N."/>
            <person name="Matsuzaki S."/>
            <person name="Hayashi T."/>
            <person name="Kozaki S."/>
        </authorList>
    </citation>
    <scope>NUCLEOTIDE SEQUENCE</scope>
    <source>
        <strain evidence="6">Osaka05</strain>
    </source>
</reference>
<dbReference type="RefSeq" id="WP_030035411.1">
    <property type="nucleotide sequence ID" value="NZ_DF384213.1"/>
</dbReference>
<feature type="transmembrane region" description="Helical" evidence="5">
    <location>
        <begin position="152"/>
        <end position="171"/>
    </location>
</feature>
<feature type="transmembrane region" description="Helical" evidence="5">
    <location>
        <begin position="77"/>
        <end position="94"/>
    </location>
</feature>
<dbReference type="GO" id="GO:0012505">
    <property type="term" value="C:endomembrane system"/>
    <property type="evidence" value="ECO:0007669"/>
    <property type="project" value="UniProtKB-SubCell"/>
</dbReference>
<evidence type="ECO:0000256" key="3">
    <source>
        <dbReference type="ARBA" id="ARBA00022989"/>
    </source>
</evidence>
<sequence>MDRGAINYILRIIVQRILGIMLFLVGSSWIYGTRELIYFILYILIAVISGIVMYKANSTTINKRRKINTDSPIWDKVLLTIYWILAYFGIYFVAGQCYKTLQLDNLYWIGIALYIIATIFTLRAMIVNTFLESTARLQTDRKQSVCKEGPYSIIRHPTYLAILIWCVSISLIFPSKYVILTAVVIGIVIVIRTYLEDKMLKKGLDGYIDYTKEVRYRLVPFIW</sequence>
<evidence type="ECO:0000256" key="4">
    <source>
        <dbReference type="ARBA" id="ARBA00023136"/>
    </source>
</evidence>
<feature type="transmembrane region" description="Helical" evidence="5">
    <location>
        <begin position="12"/>
        <end position="31"/>
    </location>
</feature>
<evidence type="ECO:0000256" key="1">
    <source>
        <dbReference type="ARBA" id="ARBA00004127"/>
    </source>
</evidence>
<dbReference type="PANTHER" id="PTHR43847">
    <property type="entry name" value="BLL3993 PROTEIN"/>
    <property type="match status" value="1"/>
</dbReference>
<dbReference type="InterPro" id="IPR007318">
    <property type="entry name" value="Phopholipid_MeTrfase"/>
</dbReference>
<keyword evidence="2 5" id="KW-0812">Transmembrane</keyword>
<dbReference type="Proteomes" id="UP000054164">
    <property type="component" value="Unassembled WGS sequence"/>
</dbReference>
<protein>
    <recommendedName>
        <fullName evidence="7">Isoprenylcysteine carboxyl methyltransferase</fullName>
    </recommendedName>
</protein>
<name>A0A0S6U753_CLOBO</name>
<dbReference type="EMBL" id="DF384213">
    <property type="protein sequence ID" value="GAE02629.1"/>
    <property type="molecule type" value="Genomic_DNA"/>
</dbReference>
<evidence type="ECO:0008006" key="7">
    <source>
        <dbReference type="Google" id="ProtNLM"/>
    </source>
</evidence>
<proteinExistence type="predicted"/>
<dbReference type="Pfam" id="PF04191">
    <property type="entry name" value="PEMT"/>
    <property type="match status" value="1"/>
</dbReference>
<keyword evidence="3 5" id="KW-1133">Transmembrane helix</keyword>
<comment type="subcellular location">
    <subcellularLocation>
        <location evidence="1">Endomembrane system</location>
        <topology evidence="1">Multi-pass membrane protein</topology>
    </subcellularLocation>
</comment>
<gene>
    <name evidence="6" type="ORF">CBO05C_2319</name>
</gene>
<dbReference type="Gene3D" id="1.20.120.1630">
    <property type="match status" value="1"/>
</dbReference>
<keyword evidence="4 5" id="KW-0472">Membrane</keyword>
<feature type="transmembrane region" description="Helical" evidence="5">
    <location>
        <begin position="106"/>
        <end position="131"/>
    </location>
</feature>
<feature type="transmembrane region" description="Helical" evidence="5">
    <location>
        <begin position="177"/>
        <end position="195"/>
    </location>
</feature>
<evidence type="ECO:0000256" key="2">
    <source>
        <dbReference type="ARBA" id="ARBA00022692"/>
    </source>
</evidence>
<organism evidence="6">
    <name type="scientific">Clostridium botulinum B str. Osaka05</name>
    <dbReference type="NCBI Taxonomy" id="1407017"/>
    <lineage>
        <taxon>Bacteria</taxon>
        <taxon>Bacillati</taxon>
        <taxon>Bacillota</taxon>
        <taxon>Clostridia</taxon>
        <taxon>Eubacteriales</taxon>
        <taxon>Clostridiaceae</taxon>
        <taxon>Clostridium</taxon>
    </lineage>
</organism>
<feature type="transmembrane region" description="Helical" evidence="5">
    <location>
        <begin position="37"/>
        <end position="56"/>
    </location>
</feature>
<evidence type="ECO:0000313" key="6">
    <source>
        <dbReference type="EMBL" id="GAE02629.1"/>
    </source>
</evidence>